<dbReference type="Gene3D" id="2.60.120.260">
    <property type="entry name" value="Galactose-binding domain-like"/>
    <property type="match status" value="1"/>
</dbReference>
<dbReference type="AlphaFoldDB" id="A0A1H3I6C6"/>
<keyword evidence="5 8" id="KW-0378">Hydrolase</keyword>
<dbReference type="Pfam" id="PF02837">
    <property type="entry name" value="Glyco_hydro_2_N"/>
    <property type="match status" value="1"/>
</dbReference>
<protein>
    <recommendedName>
        <fullName evidence="4 8">Beta-galactosidase</fullName>
        <ecNumber evidence="3 8">3.2.1.23</ecNumber>
    </recommendedName>
    <alternativeName>
        <fullName evidence="7 8">Lactase</fullName>
    </alternativeName>
</protein>
<evidence type="ECO:0000256" key="8">
    <source>
        <dbReference type="RuleBase" id="RU361154"/>
    </source>
</evidence>
<dbReference type="SMART" id="SM01038">
    <property type="entry name" value="Bgal_small_N"/>
    <property type="match status" value="1"/>
</dbReference>
<keyword evidence="11" id="KW-1185">Reference proteome</keyword>
<name>A0A1H3I6C6_9FIRM</name>
<dbReference type="Gene3D" id="2.60.40.10">
    <property type="entry name" value="Immunoglobulins"/>
    <property type="match status" value="2"/>
</dbReference>
<dbReference type="OrthoDB" id="9762066at2"/>
<keyword evidence="6 8" id="KW-0326">Glycosidase</keyword>
<organism evidence="10 11">
    <name type="scientific">Lachnobacterium bovis DSM 14045</name>
    <dbReference type="NCBI Taxonomy" id="1122142"/>
    <lineage>
        <taxon>Bacteria</taxon>
        <taxon>Bacillati</taxon>
        <taxon>Bacillota</taxon>
        <taxon>Clostridia</taxon>
        <taxon>Lachnospirales</taxon>
        <taxon>Lachnospiraceae</taxon>
        <taxon>Lachnobacterium</taxon>
    </lineage>
</organism>
<dbReference type="PROSITE" id="PS00719">
    <property type="entry name" value="GLYCOSYL_HYDROL_F2_1"/>
    <property type="match status" value="1"/>
</dbReference>
<comment type="similarity">
    <text evidence="2 8">Belongs to the glycosyl hydrolase 2 family.</text>
</comment>
<dbReference type="SUPFAM" id="SSF51445">
    <property type="entry name" value="(Trans)glycosidases"/>
    <property type="match status" value="1"/>
</dbReference>
<evidence type="ECO:0000256" key="7">
    <source>
        <dbReference type="ARBA" id="ARBA00032230"/>
    </source>
</evidence>
<dbReference type="InterPro" id="IPR017853">
    <property type="entry name" value="GH"/>
</dbReference>
<evidence type="ECO:0000256" key="5">
    <source>
        <dbReference type="ARBA" id="ARBA00022801"/>
    </source>
</evidence>
<dbReference type="InterPro" id="IPR032312">
    <property type="entry name" value="LacZ_4"/>
</dbReference>
<evidence type="ECO:0000256" key="4">
    <source>
        <dbReference type="ARBA" id="ARBA00013303"/>
    </source>
</evidence>
<evidence type="ECO:0000256" key="1">
    <source>
        <dbReference type="ARBA" id="ARBA00001412"/>
    </source>
</evidence>
<dbReference type="SUPFAM" id="SSF49303">
    <property type="entry name" value="beta-Galactosidase/glucuronidase domain"/>
    <property type="match status" value="2"/>
</dbReference>
<gene>
    <name evidence="10" type="ORF">SAMN02910414_01050</name>
</gene>
<dbReference type="SUPFAM" id="SSF74650">
    <property type="entry name" value="Galactose mutarotase-like"/>
    <property type="match status" value="1"/>
</dbReference>
<dbReference type="InterPro" id="IPR013783">
    <property type="entry name" value="Ig-like_fold"/>
</dbReference>
<dbReference type="SUPFAM" id="SSF49785">
    <property type="entry name" value="Galactose-binding domain-like"/>
    <property type="match status" value="1"/>
</dbReference>
<feature type="domain" description="Beta galactosidase small chain/" evidence="9">
    <location>
        <begin position="781"/>
        <end position="1058"/>
    </location>
</feature>
<dbReference type="PROSITE" id="PS00608">
    <property type="entry name" value="GLYCOSYL_HYDROL_F2_2"/>
    <property type="match status" value="1"/>
</dbReference>
<dbReference type="InterPro" id="IPR036156">
    <property type="entry name" value="Beta-gal/glucu_dom_sf"/>
</dbReference>
<dbReference type="InterPro" id="IPR006104">
    <property type="entry name" value="Glyco_hydro_2_N"/>
</dbReference>
<evidence type="ECO:0000259" key="9">
    <source>
        <dbReference type="SMART" id="SM01038"/>
    </source>
</evidence>
<dbReference type="InterPro" id="IPR006102">
    <property type="entry name" value="Ig-like_GH2"/>
</dbReference>
<evidence type="ECO:0000256" key="2">
    <source>
        <dbReference type="ARBA" id="ARBA00007401"/>
    </source>
</evidence>
<dbReference type="GO" id="GO:0009341">
    <property type="term" value="C:beta-galactosidase complex"/>
    <property type="evidence" value="ECO:0007669"/>
    <property type="project" value="InterPro"/>
</dbReference>
<dbReference type="Gene3D" id="3.20.20.80">
    <property type="entry name" value="Glycosidases"/>
    <property type="match status" value="1"/>
</dbReference>
<dbReference type="PANTHER" id="PTHR46323:SF2">
    <property type="entry name" value="BETA-GALACTOSIDASE"/>
    <property type="match status" value="1"/>
</dbReference>
<dbReference type="Proteomes" id="UP000183918">
    <property type="component" value="Unassembled WGS sequence"/>
</dbReference>
<dbReference type="InterPro" id="IPR006103">
    <property type="entry name" value="Glyco_hydro_2_cat"/>
</dbReference>
<dbReference type="InterPro" id="IPR050347">
    <property type="entry name" value="Bact_Beta-galactosidase"/>
</dbReference>
<dbReference type="InterPro" id="IPR004199">
    <property type="entry name" value="B-gal_small/dom_5"/>
</dbReference>
<dbReference type="GO" id="GO:0005990">
    <property type="term" value="P:lactose catabolic process"/>
    <property type="evidence" value="ECO:0007669"/>
    <property type="project" value="TreeGrafter"/>
</dbReference>
<dbReference type="Pfam" id="PF16353">
    <property type="entry name" value="LacZ_4"/>
    <property type="match status" value="1"/>
</dbReference>
<proteinExistence type="inferred from homology"/>
<dbReference type="Gene3D" id="2.70.98.10">
    <property type="match status" value="1"/>
</dbReference>
<accession>A0A1H3I6C6</accession>
<sequence>MMQFDYTQVKNPEFFQENRLEAHSDHVCYANEQQLRIKETSLRKSLDGLWKFEFHKNFQSVDLDFVKKEYDCRAWDDITVPGHIQMQGYGVPQYLNTQYPWDGSEDILPGEIPTLDNPTACYVKTFTVPTDWEKNSRIYISFQGVESGFALFLNGNYVGYSENSFDPADFDLTDYIVDGENKLSVIVFKITSSTWCEDQDFYRFSGIFRSVFLYDVPKCHLQDISVVPVLSEDLRSAKIELAFKTMGKGTIEIELKERIQNIIDIENTKDGETLLLSGKNKEQISFGKTEQDNDIIRAKKMEQENATTTTACFEVNDMKLWSAEAPNLYTLYVRVYDEEKQLIEITSQLVGFRRFELKNSIMLLNGKRIVFKGVNRHEFSSITGRKPNKEDAIKDIITMKANNINAIRTCHYPDDSFIYELCDIYGLYMIAENNLETHGTWDAFLREKATEDYLLPYNKEEWQAMLLDRVNSCYQRDKNHPAILIWSCGNEAYGGKDIYEMSRLFKKLDKHRLVHYEGVTRDRTYNDTTDIESQMYPSVESIKEYLIEHKERPFICCEYTHAMGNSCGAMKKYTDLTDTNPLYQGGFIWDYIDQSIYKKDRYGKWFLAYGGDFKERPTDYNFSGNGIVYGGERNPSPKMPEVKFNYQNISVIFEKEDKFTVVNKNLFTNTNKYDAVLELLANGKKVKTFKLDISVEPLSRIEFDIPKNVLETMQDQKAAATSLRKEELEFTIIISFRLKEETLWAKVGHEVAFGQKIYKVEVKPYECEDEIEVINGKFNIGVKGKNFKALFSLLNCGLTSYVYAGREMIEKIPMPNFWRAPVDNDCGCRMQQRYAQWKIASLYISGKQEDGFENLAPDVKKLKNSVQIKYTYYMPTVPASKVFVTYEVFGDGTIETTLSYDIVKELSDMPEFGMLFKLDADYDNVEWYGLGEVETYVDRQNGAKMGIYKNRVSDNMAKYLVPQECGNKCRVRYAKVTDKAGHGIIFFGDELSFSALPYTPHEIENAQHEYELPQVHYTVVRVAKQQMGIAGDDSWGAKVHEEYLIDTKSQEKLEFRFCFRGI</sequence>
<dbReference type="PRINTS" id="PR00132">
    <property type="entry name" value="GLHYDRLASE2"/>
</dbReference>
<dbReference type="EC" id="3.2.1.23" evidence="3 8"/>
<dbReference type="Pfam" id="PF02836">
    <property type="entry name" value="Glyco_hydro_2_C"/>
    <property type="match status" value="1"/>
</dbReference>
<dbReference type="Pfam" id="PF00703">
    <property type="entry name" value="Glyco_hydro_2"/>
    <property type="match status" value="1"/>
</dbReference>
<dbReference type="EMBL" id="FNPG01000011">
    <property type="protein sequence ID" value="SDY22749.1"/>
    <property type="molecule type" value="Genomic_DNA"/>
</dbReference>
<dbReference type="InterPro" id="IPR023230">
    <property type="entry name" value="Glyco_hydro_2_CS"/>
</dbReference>
<comment type="catalytic activity">
    <reaction evidence="1 8">
        <text>Hydrolysis of terminal non-reducing beta-D-galactose residues in beta-D-galactosides.</text>
        <dbReference type="EC" id="3.2.1.23"/>
    </reaction>
</comment>
<evidence type="ECO:0000313" key="10">
    <source>
        <dbReference type="EMBL" id="SDY22749.1"/>
    </source>
</evidence>
<dbReference type="GO" id="GO:0030246">
    <property type="term" value="F:carbohydrate binding"/>
    <property type="evidence" value="ECO:0007669"/>
    <property type="project" value="InterPro"/>
</dbReference>
<dbReference type="PANTHER" id="PTHR46323">
    <property type="entry name" value="BETA-GALACTOSIDASE"/>
    <property type="match status" value="1"/>
</dbReference>
<dbReference type="RefSeq" id="WP_074716801.1">
    <property type="nucleotide sequence ID" value="NZ_FNPG01000011.1"/>
</dbReference>
<dbReference type="GO" id="GO:0004565">
    <property type="term" value="F:beta-galactosidase activity"/>
    <property type="evidence" value="ECO:0007669"/>
    <property type="project" value="UniProtKB-EC"/>
</dbReference>
<evidence type="ECO:0000256" key="6">
    <source>
        <dbReference type="ARBA" id="ARBA00023295"/>
    </source>
</evidence>
<reference evidence="10 11" key="1">
    <citation type="submission" date="2016-10" db="EMBL/GenBank/DDBJ databases">
        <authorList>
            <person name="de Groot N.N."/>
        </authorList>
    </citation>
    <scope>NUCLEOTIDE SEQUENCE [LARGE SCALE GENOMIC DNA]</scope>
    <source>
        <strain evidence="10 11">DSM 14045</strain>
    </source>
</reference>
<evidence type="ECO:0000313" key="11">
    <source>
        <dbReference type="Proteomes" id="UP000183918"/>
    </source>
</evidence>
<dbReference type="InterPro" id="IPR008979">
    <property type="entry name" value="Galactose-bd-like_sf"/>
</dbReference>
<dbReference type="InterPro" id="IPR023232">
    <property type="entry name" value="Glyco_hydro_2_AS"/>
</dbReference>
<dbReference type="STRING" id="1122142.SAMN02910414_01050"/>
<dbReference type="InterPro" id="IPR014718">
    <property type="entry name" value="GH-type_carb-bd"/>
</dbReference>
<evidence type="ECO:0000256" key="3">
    <source>
        <dbReference type="ARBA" id="ARBA00012756"/>
    </source>
</evidence>
<dbReference type="InterPro" id="IPR011013">
    <property type="entry name" value="Gal_mutarotase_sf_dom"/>
</dbReference>
<dbReference type="Pfam" id="PF02929">
    <property type="entry name" value="Bgal_small_N"/>
    <property type="match status" value="1"/>
</dbReference>
<dbReference type="InterPro" id="IPR006101">
    <property type="entry name" value="Glyco_hydro_2"/>
</dbReference>